<reference evidence="1" key="2">
    <citation type="journal article" date="2015" name="Fish Shellfish Immunol.">
        <title>Early steps in the European eel (Anguilla anguilla)-Vibrio vulnificus interaction in the gills: Role of the RtxA13 toxin.</title>
        <authorList>
            <person name="Callol A."/>
            <person name="Pajuelo D."/>
            <person name="Ebbesson L."/>
            <person name="Teles M."/>
            <person name="MacKenzie S."/>
            <person name="Amaro C."/>
        </authorList>
    </citation>
    <scope>NUCLEOTIDE SEQUENCE</scope>
</reference>
<sequence>MGHQDIHKRVESMPARVHAVIKAKGGHAKYEDILKFMYIFQKFNFSLKLLS</sequence>
<dbReference type="EMBL" id="GBXM01101631">
    <property type="protein sequence ID" value="JAH06946.1"/>
    <property type="molecule type" value="Transcribed_RNA"/>
</dbReference>
<organism evidence="1">
    <name type="scientific">Anguilla anguilla</name>
    <name type="common">European freshwater eel</name>
    <name type="synonym">Muraena anguilla</name>
    <dbReference type="NCBI Taxonomy" id="7936"/>
    <lineage>
        <taxon>Eukaryota</taxon>
        <taxon>Metazoa</taxon>
        <taxon>Chordata</taxon>
        <taxon>Craniata</taxon>
        <taxon>Vertebrata</taxon>
        <taxon>Euteleostomi</taxon>
        <taxon>Actinopterygii</taxon>
        <taxon>Neopterygii</taxon>
        <taxon>Teleostei</taxon>
        <taxon>Anguilliformes</taxon>
        <taxon>Anguillidae</taxon>
        <taxon>Anguilla</taxon>
    </lineage>
</organism>
<accession>A0A0E9PQP5</accession>
<evidence type="ECO:0000313" key="1">
    <source>
        <dbReference type="EMBL" id="JAH06946.1"/>
    </source>
</evidence>
<proteinExistence type="predicted"/>
<reference evidence="1" key="1">
    <citation type="submission" date="2014-11" db="EMBL/GenBank/DDBJ databases">
        <authorList>
            <person name="Amaro Gonzalez C."/>
        </authorList>
    </citation>
    <scope>NUCLEOTIDE SEQUENCE</scope>
</reference>
<name>A0A0E9PQP5_ANGAN</name>
<protein>
    <submittedName>
        <fullName evidence="1">Uncharacterized protein</fullName>
    </submittedName>
</protein>
<dbReference type="AlphaFoldDB" id="A0A0E9PQP5"/>